<comment type="caution">
    <text evidence="2">The sequence shown here is derived from an EMBL/GenBank/DDBJ whole genome shotgun (WGS) entry which is preliminary data.</text>
</comment>
<keyword evidence="1" id="KW-0812">Transmembrane</keyword>
<reference evidence="2" key="2">
    <citation type="journal article" date="2021" name="PeerJ">
        <title>Extensive microbial diversity within the chicken gut microbiome revealed by metagenomics and culture.</title>
        <authorList>
            <person name="Gilroy R."/>
            <person name="Ravi A."/>
            <person name="Getino M."/>
            <person name="Pursley I."/>
            <person name="Horton D.L."/>
            <person name="Alikhan N.F."/>
            <person name="Baker D."/>
            <person name="Gharbi K."/>
            <person name="Hall N."/>
            <person name="Watson M."/>
            <person name="Adriaenssens E.M."/>
            <person name="Foster-Nyarko E."/>
            <person name="Jarju S."/>
            <person name="Secka A."/>
            <person name="Antonio M."/>
            <person name="Oren A."/>
            <person name="Chaudhuri R.R."/>
            <person name="La Ragione R."/>
            <person name="Hildebrand F."/>
            <person name="Pallen M.J."/>
        </authorList>
    </citation>
    <scope>NUCLEOTIDE SEQUENCE</scope>
    <source>
        <strain evidence="2">ChiSjej1B19-3389</strain>
    </source>
</reference>
<evidence type="ECO:0000256" key="1">
    <source>
        <dbReference type="SAM" id="Phobius"/>
    </source>
</evidence>
<evidence type="ECO:0000313" key="3">
    <source>
        <dbReference type="Proteomes" id="UP000886787"/>
    </source>
</evidence>
<gene>
    <name evidence="2" type="ORF">IAD32_00030</name>
</gene>
<dbReference type="EMBL" id="DVFW01000001">
    <property type="protein sequence ID" value="HIQ79657.1"/>
    <property type="molecule type" value="Genomic_DNA"/>
</dbReference>
<protein>
    <submittedName>
        <fullName evidence="2">Uncharacterized protein</fullName>
    </submittedName>
</protein>
<keyword evidence="1" id="KW-1133">Transmembrane helix</keyword>
<proteinExistence type="predicted"/>
<dbReference type="Proteomes" id="UP000886787">
    <property type="component" value="Unassembled WGS sequence"/>
</dbReference>
<feature type="transmembrane region" description="Helical" evidence="1">
    <location>
        <begin position="62"/>
        <end position="84"/>
    </location>
</feature>
<name>A0A9D1CTA1_9FIRM</name>
<organism evidence="2 3">
    <name type="scientific">Candidatus Scatavimonas merdigallinarum</name>
    <dbReference type="NCBI Taxonomy" id="2840914"/>
    <lineage>
        <taxon>Bacteria</taxon>
        <taxon>Bacillati</taxon>
        <taxon>Bacillota</taxon>
        <taxon>Clostridia</taxon>
        <taxon>Eubacteriales</taxon>
        <taxon>Oscillospiraceae</taxon>
        <taxon>Oscillospiraceae incertae sedis</taxon>
        <taxon>Candidatus Scatavimonas</taxon>
    </lineage>
</organism>
<sequence>METGKVSRTVTVSAVERPAQKLIFLRYNATDYFLPVSTSSSFFSTGEITLVALPTFFGKEHFAGIFLINASHVVADFVSLLMVFSFSK</sequence>
<reference evidence="2" key="1">
    <citation type="submission" date="2020-10" db="EMBL/GenBank/DDBJ databases">
        <authorList>
            <person name="Gilroy R."/>
        </authorList>
    </citation>
    <scope>NUCLEOTIDE SEQUENCE</scope>
    <source>
        <strain evidence="2">ChiSjej1B19-3389</strain>
    </source>
</reference>
<accession>A0A9D1CTA1</accession>
<evidence type="ECO:0000313" key="2">
    <source>
        <dbReference type="EMBL" id="HIQ79657.1"/>
    </source>
</evidence>
<keyword evidence="1" id="KW-0472">Membrane</keyword>
<dbReference type="AlphaFoldDB" id="A0A9D1CTA1"/>